<keyword evidence="10" id="KW-0472">Membrane</keyword>
<feature type="transmembrane region" description="Helical" evidence="10">
    <location>
        <begin position="209"/>
        <end position="229"/>
    </location>
</feature>
<evidence type="ECO:0000256" key="6">
    <source>
        <dbReference type="ARBA" id="ARBA00022777"/>
    </source>
</evidence>
<dbReference type="InterPro" id="IPR005467">
    <property type="entry name" value="His_kinase_dom"/>
</dbReference>
<feature type="region of interest" description="Disordered" evidence="9">
    <location>
        <begin position="709"/>
        <end position="732"/>
    </location>
</feature>
<dbReference type="PANTHER" id="PTHR43065">
    <property type="entry name" value="SENSOR HISTIDINE KINASE"/>
    <property type="match status" value="1"/>
</dbReference>
<evidence type="ECO:0000256" key="8">
    <source>
        <dbReference type="ARBA" id="ARBA00023012"/>
    </source>
</evidence>
<evidence type="ECO:0000313" key="13">
    <source>
        <dbReference type="Proteomes" id="UP000320184"/>
    </source>
</evidence>
<dbReference type="SUPFAM" id="SSF55781">
    <property type="entry name" value="GAF domain-like"/>
    <property type="match status" value="1"/>
</dbReference>
<feature type="transmembrane region" description="Helical" evidence="10">
    <location>
        <begin position="104"/>
        <end position="126"/>
    </location>
</feature>
<keyword evidence="7" id="KW-0067">ATP-binding</keyword>
<protein>
    <recommendedName>
        <fullName evidence="2">histidine kinase</fullName>
        <ecNumber evidence="2">2.7.13.3</ecNumber>
    </recommendedName>
</protein>
<feature type="transmembrane region" description="Helical" evidence="10">
    <location>
        <begin position="12"/>
        <end position="29"/>
    </location>
</feature>
<feature type="transmembrane region" description="Helical" evidence="10">
    <location>
        <begin position="138"/>
        <end position="161"/>
    </location>
</feature>
<evidence type="ECO:0000256" key="10">
    <source>
        <dbReference type="SAM" id="Phobius"/>
    </source>
</evidence>
<dbReference type="SMART" id="SM00065">
    <property type="entry name" value="GAF"/>
    <property type="match status" value="1"/>
</dbReference>
<evidence type="ECO:0000256" key="1">
    <source>
        <dbReference type="ARBA" id="ARBA00000085"/>
    </source>
</evidence>
<dbReference type="Gene3D" id="3.30.565.10">
    <property type="entry name" value="Histidine kinase-like ATPase, C-terminal domain"/>
    <property type="match status" value="1"/>
</dbReference>
<dbReference type="InterPro" id="IPR004358">
    <property type="entry name" value="Sig_transdc_His_kin-like_C"/>
</dbReference>
<proteinExistence type="predicted"/>
<comment type="caution">
    <text evidence="12">The sequence shown here is derived from an EMBL/GenBank/DDBJ whole genome shotgun (WGS) entry which is preliminary data.</text>
</comment>
<evidence type="ECO:0000256" key="3">
    <source>
        <dbReference type="ARBA" id="ARBA00022553"/>
    </source>
</evidence>
<dbReference type="Gene3D" id="3.30.450.40">
    <property type="match status" value="1"/>
</dbReference>
<reference evidence="12 13" key="1">
    <citation type="journal article" date="2019" name="Nat. Microbiol.">
        <title>Mediterranean grassland soil C-N compound turnover is dependent on rainfall and depth, and is mediated by genomically divergent microorganisms.</title>
        <authorList>
            <person name="Diamond S."/>
            <person name="Andeer P.F."/>
            <person name="Li Z."/>
            <person name="Crits-Christoph A."/>
            <person name="Burstein D."/>
            <person name="Anantharaman K."/>
            <person name="Lane K.R."/>
            <person name="Thomas B.C."/>
            <person name="Pan C."/>
            <person name="Northen T.R."/>
            <person name="Banfield J.F."/>
        </authorList>
    </citation>
    <scope>NUCLEOTIDE SEQUENCE [LARGE SCALE GENOMIC DNA]</scope>
    <source>
        <strain evidence="12">WS_3</strain>
    </source>
</reference>
<dbReference type="GO" id="GO:0005524">
    <property type="term" value="F:ATP binding"/>
    <property type="evidence" value="ECO:0007669"/>
    <property type="project" value="UniProtKB-KW"/>
</dbReference>
<dbReference type="PROSITE" id="PS50109">
    <property type="entry name" value="HIS_KIN"/>
    <property type="match status" value="1"/>
</dbReference>
<dbReference type="PANTHER" id="PTHR43065:SF10">
    <property type="entry name" value="PEROXIDE STRESS-ACTIVATED HISTIDINE KINASE MAK3"/>
    <property type="match status" value="1"/>
</dbReference>
<dbReference type="InterPro" id="IPR003594">
    <property type="entry name" value="HATPase_dom"/>
</dbReference>
<feature type="transmembrane region" description="Helical" evidence="10">
    <location>
        <begin position="244"/>
        <end position="266"/>
    </location>
</feature>
<keyword evidence="6 12" id="KW-0418">Kinase</keyword>
<accession>A0A538SBJ9</accession>
<keyword evidence="4 12" id="KW-0808">Transferase</keyword>
<gene>
    <name evidence="12" type="primary">prsK</name>
    <name evidence="12" type="ORF">E6K73_11190</name>
</gene>
<dbReference type="InterPro" id="IPR014265">
    <property type="entry name" value="XrtA/PrsK"/>
</dbReference>
<feature type="transmembrane region" description="Helical" evidence="10">
    <location>
        <begin position="278"/>
        <end position="297"/>
    </location>
</feature>
<evidence type="ECO:0000256" key="5">
    <source>
        <dbReference type="ARBA" id="ARBA00022741"/>
    </source>
</evidence>
<comment type="catalytic activity">
    <reaction evidence="1">
        <text>ATP + protein L-histidine = ADP + protein N-phospho-L-histidine.</text>
        <dbReference type="EC" id="2.7.13.3"/>
    </reaction>
</comment>
<dbReference type="InterPro" id="IPR003018">
    <property type="entry name" value="GAF"/>
</dbReference>
<evidence type="ECO:0000256" key="4">
    <source>
        <dbReference type="ARBA" id="ARBA00022679"/>
    </source>
</evidence>
<dbReference type="EC" id="2.7.13.3" evidence="2"/>
<dbReference type="Pfam" id="PF01590">
    <property type="entry name" value="GAF"/>
    <property type="match status" value="1"/>
</dbReference>
<evidence type="ECO:0000256" key="2">
    <source>
        <dbReference type="ARBA" id="ARBA00012438"/>
    </source>
</evidence>
<keyword evidence="5" id="KW-0547">Nucleotide-binding</keyword>
<feature type="transmembrane region" description="Helical" evidence="10">
    <location>
        <begin position="36"/>
        <end position="57"/>
    </location>
</feature>
<dbReference type="NCBIfam" id="TIGR02916">
    <property type="entry name" value="PEP_his_kin"/>
    <property type="match status" value="1"/>
</dbReference>
<evidence type="ECO:0000259" key="11">
    <source>
        <dbReference type="PROSITE" id="PS50109"/>
    </source>
</evidence>
<dbReference type="SMART" id="SM00387">
    <property type="entry name" value="HATPase_c"/>
    <property type="match status" value="1"/>
</dbReference>
<dbReference type="PRINTS" id="PR00344">
    <property type="entry name" value="BCTRLSENSOR"/>
</dbReference>
<feature type="transmembrane region" description="Helical" evidence="10">
    <location>
        <begin position="69"/>
        <end position="92"/>
    </location>
</feature>
<organism evidence="12 13">
    <name type="scientific">Eiseniibacteriota bacterium</name>
    <dbReference type="NCBI Taxonomy" id="2212470"/>
    <lineage>
        <taxon>Bacteria</taxon>
        <taxon>Candidatus Eiseniibacteriota</taxon>
    </lineage>
</organism>
<keyword evidence="10" id="KW-0812">Transmembrane</keyword>
<dbReference type="AlphaFoldDB" id="A0A538SBJ9"/>
<evidence type="ECO:0000313" key="12">
    <source>
        <dbReference type="EMBL" id="TMQ48749.1"/>
    </source>
</evidence>
<keyword evidence="8" id="KW-0902">Two-component regulatory system</keyword>
<sequence>MGITGSPFEASIVMASALLAAMIGLLATLRRGHWLTTLVFAASFLTMAAFQAGTLGILNAGSPGAARDWAIYLARTSSLASWLWLTLSVVLARSEPWPEIRNAGAYLALALIGCLAMSAAAGSPYVVREVAGSGGQSLVVFGTMGKVYLMYLVVVMVAVLMNLERMLRAAQASAQRRLRPMFLAFLAAILSELLVVSAGLLYGGIRATWMVASAVPMFISGVVTALALARRRLSDVSVPMARPVIYYSSVSLTIAGAFLLTMAVLSKILPALTPEWKRIVSVGFYLLAGGGGFVLTLSPRANRAVKRFVDRNFYANRYDYRREWERVSNSITPTARPEDICHQIEKLVCAVFDAERAAVYLREEGGGPFRRVHGPPAMPEEVAPDNALAVELERSRVPLVFAEVSRDIDLIPVVVENRTTIEALSAAVCAPLSVGGMLVGLLWLSDKGNDEDYSYEDVEFLGAMARQLAAALWFARQAEILAETRQLESLHRLSSFVLHDIKNQVSGLSLVVENARRHLANPDFQRDAMAVIERTVANLRELMSQVASVARPPEVRPEPCDLAEMLDEAVTATGLSLGERDGVRLDVLCNVRERVRVDRRLMLRVMVNLLTNAREAVSESGEIEVEAELMRRRPEGPGTLTLSVIDNGRGMSEEFIRTSLFKPFATTKAEGLGVGLAQCKAIVEAHGGTIAVERRAGRGTTFRVRVPVPARSRGEAERDAAPPPAVAREVAG</sequence>
<evidence type="ECO:0000256" key="9">
    <source>
        <dbReference type="SAM" id="MobiDB-lite"/>
    </source>
</evidence>
<dbReference type="GO" id="GO:0000160">
    <property type="term" value="P:phosphorelay signal transduction system"/>
    <property type="evidence" value="ECO:0007669"/>
    <property type="project" value="UniProtKB-KW"/>
</dbReference>
<dbReference type="GO" id="GO:0004673">
    <property type="term" value="F:protein histidine kinase activity"/>
    <property type="evidence" value="ECO:0007669"/>
    <property type="project" value="UniProtKB-EC"/>
</dbReference>
<dbReference type="Gene3D" id="1.10.287.130">
    <property type="match status" value="1"/>
</dbReference>
<feature type="domain" description="Histidine kinase" evidence="11">
    <location>
        <begin position="496"/>
        <end position="710"/>
    </location>
</feature>
<feature type="transmembrane region" description="Helical" evidence="10">
    <location>
        <begin position="182"/>
        <end position="203"/>
    </location>
</feature>
<dbReference type="SUPFAM" id="SSF55874">
    <property type="entry name" value="ATPase domain of HSP90 chaperone/DNA topoisomerase II/histidine kinase"/>
    <property type="match status" value="1"/>
</dbReference>
<feature type="transmembrane region" description="Helical" evidence="10">
    <location>
        <begin position="423"/>
        <end position="444"/>
    </location>
</feature>
<name>A0A538SBJ9_UNCEI</name>
<dbReference type="EMBL" id="VBOT01000134">
    <property type="protein sequence ID" value="TMQ48749.1"/>
    <property type="molecule type" value="Genomic_DNA"/>
</dbReference>
<keyword evidence="10" id="KW-1133">Transmembrane helix</keyword>
<dbReference type="InterPro" id="IPR036890">
    <property type="entry name" value="HATPase_C_sf"/>
</dbReference>
<dbReference type="InterPro" id="IPR029016">
    <property type="entry name" value="GAF-like_dom_sf"/>
</dbReference>
<dbReference type="Pfam" id="PF02518">
    <property type="entry name" value="HATPase_c"/>
    <property type="match status" value="1"/>
</dbReference>
<evidence type="ECO:0000256" key="7">
    <source>
        <dbReference type="ARBA" id="ARBA00022840"/>
    </source>
</evidence>
<dbReference type="Proteomes" id="UP000320184">
    <property type="component" value="Unassembled WGS sequence"/>
</dbReference>
<keyword evidence="3" id="KW-0597">Phosphoprotein</keyword>